<proteinExistence type="predicted"/>
<evidence type="ECO:0000313" key="7">
    <source>
        <dbReference type="Proteomes" id="UP000261284"/>
    </source>
</evidence>
<feature type="domain" description="Thioredoxin" evidence="5">
    <location>
        <begin position="243"/>
        <end position="381"/>
    </location>
</feature>
<dbReference type="Pfam" id="PF00578">
    <property type="entry name" value="AhpC-TSA"/>
    <property type="match status" value="1"/>
</dbReference>
<dbReference type="GO" id="GO:0016491">
    <property type="term" value="F:oxidoreductase activity"/>
    <property type="evidence" value="ECO:0007669"/>
    <property type="project" value="InterPro"/>
</dbReference>
<keyword evidence="4" id="KW-0676">Redox-active center</keyword>
<dbReference type="PROSITE" id="PS00194">
    <property type="entry name" value="THIOREDOXIN_1"/>
    <property type="match status" value="1"/>
</dbReference>
<dbReference type="Pfam" id="PF14289">
    <property type="entry name" value="DUF4369"/>
    <property type="match status" value="1"/>
</dbReference>
<dbReference type="GO" id="GO:0016209">
    <property type="term" value="F:antioxidant activity"/>
    <property type="evidence" value="ECO:0007669"/>
    <property type="project" value="InterPro"/>
</dbReference>
<dbReference type="InterPro" id="IPR036249">
    <property type="entry name" value="Thioredoxin-like_sf"/>
</dbReference>
<organism evidence="6 7">
    <name type="scientific">Deminuibacter soli</name>
    <dbReference type="NCBI Taxonomy" id="2291815"/>
    <lineage>
        <taxon>Bacteria</taxon>
        <taxon>Pseudomonadati</taxon>
        <taxon>Bacteroidota</taxon>
        <taxon>Chitinophagia</taxon>
        <taxon>Chitinophagales</taxon>
        <taxon>Chitinophagaceae</taxon>
        <taxon>Deminuibacter</taxon>
    </lineage>
</organism>
<keyword evidence="3" id="KW-1015">Disulfide bond</keyword>
<dbReference type="GO" id="GO:0030313">
    <property type="term" value="C:cell envelope"/>
    <property type="evidence" value="ECO:0007669"/>
    <property type="project" value="UniProtKB-SubCell"/>
</dbReference>
<evidence type="ECO:0000313" key="6">
    <source>
        <dbReference type="EMBL" id="RFM29892.1"/>
    </source>
</evidence>
<dbReference type="GO" id="GO:0017004">
    <property type="term" value="P:cytochrome complex assembly"/>
    <property type="evidence" value="ECO:0007669"/>
    <property type="project" value="UniProtKB-KW"/>
</dbReference>
<evidence type="ECO:0000256" key="2">
    <source>
        <dbReference type="ARBA" id="ARBA00022748"/>
    </source>
</evidence>
<comment type="subcellular location">
    <subcellularLocation>
        <location evidence="1">Cell envelope</location>
    </subcellularLocation>
</comment>
<dbReference type="PANTHER" id="PTHR42852">
    <property type="entry name" value="THIOL:DISULFIDE INTERCHANGE PROTEIN DSBE"/>
    <property type="match status" value="1"/>
</dbReference>
<sequence>MKQWIAILATTAVVFTACQQKKHGAFAIGGKIDHAPAAKVFLQELPFTSNAPVTIDSTTLKPDGSFEMHAISKEEGLYRITFDNGPQMAFINDNPKIRVHFDAVNFRKPEVEGSPATEKLYAFFDSYRQKDSTLMSIFQQLDSLQKTPPHKGADSIATALDLQRKTAVDALNNEVKGFIKTSESPTSIYYALVLGNKSMTPAELKPLADEASSRFKDHSGLAKLKSVLAVQASAPKDGEGAYPLLNQQAPELTLNDVNGKPVSISSFKGKYLLVDFWASWCGPCRAENPNVVAAYNQFKNKNFAILGVSLDKEKDAWQAAIQKDQLNWTQISDLKFWESQAVNTFQFNAIPFNVLIDPSGKIIASGLREQALQQKLAEVLK</sequence>
<dbReference type="InterPro" id="IPR000866">
    <property type="entry name" value="AhpC/TSA"/>
</dbReference>
<dbReference type="PROSITE" id="PS51257">
    <property type="entry name" value="PROKAR_LIPOPROTEIN"/>
    <property type="match status" value="1"/>
</dbReference>
<gene>
    <name evidence="6" type="ORF">DXN05_02650</name>
</gene>
<reference evidence="6 7" key="1">
    <citation type="submission" date="2018-08" db="EMBL/GenBank/DDBJ databases">
        <title>Chitinophagaceae sp. K23C18032701, a novel bacterium isolated from forest soil.</title>
        <authorList>
            <person name="Wang C."/>
        </authorList>
    </citation>
    <scope>NUCLEOTIDE SEQUENCE [LARGE SCALE GENOMIC DNA]</scope>
    <source>
        <strain evidence="6 7">K23C18032701</strain>
    </source>
</reference>
<dbReference type="InterPro" id="IPR025380">
    <property type="entry name" value="DUF4369"/>
</dbReference>
<evidence type="ECO:0000256" key="4">
    <source>
        <dbReference type="ARBA" id="ARBA00023284"/>
    </source>
</evidence>
<dbReference type="InterPro" id="IPR013766">
    <property type="entry name" value="Thioredoxin_domain"/>
</dbReference>
<dbReference type="SUPFAM" id="SSF52833">
    <property type="entry name" value="Thioredoxin-like"/>
    <property type="match status" value="1"/>
</dbReference>
<name>A0A3E1NPP1_9BACT</name>
<protein>
    <submittedName>
        <fullName evidence="6">AhpC/TSA family protein</fullName>
    </submittedName>
</protein>
<comment type="caution">
    <text evidence="6">The sequence shown here is derived from an EMBL/GenBank/DDBJ whole genome shotgun (WGS) entry which is preliminary data.</text>
</comment>
<evidence type="ECO:0000256" key="3">
    <source>
        <dbReference type="ARBA" id="ARBA00023157"/>
    </source>
</evidence>
<keyword evidence="7" id="KW-1185">Reference proteome</keyword>
<dbReference type="EMBL" id="QTJU01000001">
    <property type="protein sequence ID" value="RFM29892.1"/>
    <property type="molecule type" value="Genomic_DNA"/>
</dbReference>
<evidence type="ECO:0000259" key="5">
    <source>
        <dbReference type="PROSITE" id="PS51352"/>
    </source>
</evidence>
<dbReference type="PANTHER" id="PTHR42852:SF6">
    <property type="entry name" value="THIOL:DISULFIDE INTERCHANGE PROTEIN DSBE"/>
    <property type="match status" value="1"/>
</dbReference>
<evidence type="ECO:0000256" key="1">
    <source>
        <dbReference type="ARBA" id="ARBA00004196"/>
    </source>
</evidence>
<accession>A0A3E1NPP1</accession>
<dbReference type="InterPro" id="IPR050553">
    <property type="entry name" value="Thioredoxin_ResA/DsbE_sf"/>
</dbReference>
<dbReference type="RefSeq" id="WP_116845647.1">
    <property type="nucleotide sequence ID" value="NZ_QTJU01000001.1"/>
</dbReference>
<dbReference type="AlphaFoldDB" id="A0A3E1NPP1"/>
<dbReference type="InterPro" id="IPR017937">
    <property type="entry name" value="Thioredoxin_CS"/>
</dbReference>
<keyword evidence="2" id="KW-0201">Cytochrome c-type biogenesis</keyword>
<dbReference type="Proteomes" id="UP000261284">
    <property type="component" value="Unassembled WGS sequence"/>
</dbReference>
<dbReference type="Gene3D" id="3.40.30.10">
    <property type="entry name" value="Glutaredoxin"/>
    <property type="match status" value="1"/>
</dbReference>
<dbReference type="CDD" id="cd02966">
    <property type="entry name" value="TlpA_like_family"/>
    <property type="match status" value="1"/>
</dbReference>
<dbReference type="PROSITE" id="PS51352">
    <property type="entry name" value="THIOREDOXIN_2"/>
    <property type="match status" value="1"/>
</dbReference>